<feature type="binding site" evidence="9">
    <location>
        <position position="300"/>
    </location>
    <ligand>
        <name>D-dopa</name>
        <dbReference type="ChEBI" id="CHEBI:149689"/>
    </ligand>
</feature>
<dbReference type="SUPFAM" id="SSF54373">
    <property type="entry name" value="FAD-linked reductases, C-terminal domain"/>
    <property type="match status" value="1"/>
</dbReference>
<comment type="catalytic activity">
    <reaction evidence="8">
        <text>a D-alpha-amino acid + O2 + H2O = a 2-oxocarboxylate + H2O2 + NH4(+)</text>
        <dbReference type="Rhea" id="RHEA:21816"/>
        <dbReference type="ChEBI" id="CHEBI:15377"/>
        <dbReference type="ChEBI" id="CHEBI:15379"/>
        <dbReference type="ChEBI" id="CHEBI:16240"/>
        <dbReference type="ChEBI" id="CHEBI:28938"/>
        <dbReference type="ChEBI" id="CHEBI:35179"/>
        <dbReference type="ChEBI" id="CHEBI:59871"/>
        <dbReference type="EC" id="1.4.3.3"/>
    </reaction>
    <physiologicalReaction direction="left-to-right" evidence="8">
        <dbReference type="Rhea" id="RHEA:21817"/>
    </physiologicalReaction>
</comment>
<dbReference type="RefSeq" id="WP_106094776.1">
    <property type="nucleotide sequence ID" value="NZ_PVNL01000147.1"/>
</dbReference>
<dbReference type="AlphaFoldDB" id="A0A2S9XLJ2"/>
<dbReference type="Proteomes" id="UP000238823">
    <property type="component" value="Unassembled WGS sequence"/>
</dbReference>
<feature type="domain" description="FAD dependent oxidoreductase" evidence="10">
    <location>
        <begin position="6"/>
        <end position="314"/>
    </location>
</feature>
<organism evidence="11 12">
    <name type="scientific">Enhygromyxa salina</name>
    <dbReference type="NCBI Taxonomy" id="215803"/>
    <lineage>
        <taxon>Bacteria</taxon>
        <taxon>Pseudomonadati</taxon>
        <taxon>Myxococcota</taxon>
        <taxon>Polyangia</taxon>
        <taxon>Nannocystales</taxon>
        <taxon>Nannocystaceae</taxon>
        <taxon>Enhygromyxa</taxon>
    </lineage>
</organism>
<evidence type="ECO:0000256" key="1">
    <source>
        <dbReference type="ARBA" id="ARBA00001974"/>
    </source>
</evidence>
<dbReference type="PANTHER" id="PTHR11530:SF11">
    <property type="entry name" value="D-ASPARTATE OXIDASE"/>
    <property type="match status" value="1"/>
</dbReference>
<dbReference type="GO" id="GO:0071949">
    <property type="term" value="F:FAD binding"/>
    <property type="evidence" value="ECO:0007669"/>
    <property type="project" value="InterPro"/>
</dbReference>
<reference evidence="11 12" key="1">
    <citation type="submission" date="2018-03" db="EMBL/GenBank/DDBJ databases">
        <title>Draft Genome Sequences of the Obligatory Marine Myxobacteria Enhygromyxa salina SWB007.</title>
        <authorList>
            <person name="Poehlein A."/>
            <person name="Moghaddam J.A."/>
            <person name="Harms H."/>
            <person name="Alanjari M."/>
            <person name="Koenig G.M."/>
            <person name="Daniel R."/>
            <person name="Schaeberle T.F."/>
        </authorList>
    </citation>
    <scope>NUCLEOTIDE SEQUENCE [LARGE SCALE GENOMIC DNA]</scope>
    <source>
        <strain evidence="11 12">SWB007</strain>
    </source>
</reference>
<proteinExistence type="inferred from homology"/>
<gene>
    <name evidence="11" type="primary">mnmC_2</name>
    <name evidence="11" type="ORF">ENSA7_80280</name>
</gene>
<dbReference type="Pfam" id="PF01266">
    <property type="entry name" value="DAO"/>
    <property type="match status" value="1"/>
</dbReference>
<evidence type="ECO:0000256" key="5">
    <source>
        <dbReference type="ARBA" id="ARBA00023002"/>
    </source>
</evidence>
<dbReference type="SUPFAM" id="SSF51971">
    <property type="entry name" value="Nucleotide-binding domain"/>
    <property type="match status" value="1"/>
</dbReference>
<feature type="binding site" evidence="9">
    <location>
        <begin position="299"/>
        <end position="304"/>
    </location>
    <ligand>
        <name>FAD</name>
        <dbReference type="ChEBI" id="CHEBI:57692"/>
    </ligand>
</feature>
<evidence type="ECO:0000256" key="9">
    <source>
        <dbReference type="PIRSR" id="PIRSR000189-1"/>
    </source>
</evidence>
<dbReference type="PROSITE" id="PS00677">
    <property type="entry name" value="DAO"/>
    <property type="match status" value="1"/>
</dbReference>
<dbReference type="InterPro" id="IPR006076">
    <property type="entry name" value="FAD-dep_OxRdtase"/>
</dbReference>
<evidence type="ECO:0000256" key="6">
    <source>
        <dbReference type="ARBA" id="ARBA00039101"/>
    </source>
</evidence>
<evidence type="ECO:0000313" key="11">
    <source>
        <dbReference type="EMBL" id="PRP93600.1"/>
    </source>
</evidence>
<dbReference type="GO" id="GO:0003884">
    <property type="term" value="F:D-amino-acid oxidase activity"/>
    <property type="evidence" value="ECO:0007669"/>
    <property type="project" value="UniProtKB-EC"/>
</dbReference>
<dbReference type="Gene3D" id="3.40.50.720">
    <property type="entry name" value="NAD(P)-binding Rossmann-like Domain"/>
    <property type="match status" value="1"/>
</dbReference>
<dbReference type="InterPro" id="IPR006181">
    <property type="entry name" value="D-amino_acid_oxidase_CS"/>
</dbReference>
<feature type="binding site" evidence="9">
    <location>
        <position position="219"/>
    </location>
    <ligand>
        <name>D-dopa</name>
        <dbReference type="ChEBI" id="CHEBI:149689"/>
    </ligand>
</feature>
<dbReference type="EMBL" id="PVNL01000147">
    <property type="protein sequence ID" value="PRP93600.1"/>
    <property type="molecule type" value="Genomic_DNA"/>
</dbReference>
<evidence type="ECO:0000256" key="8">
    <source>
        <dbReference type="ARBA" id="ARBA00049547"/>
    </source>
</evidence>
<evidence type="ECO:0000259" key="10">
    <source>
        <dbReference type="Pfam" id="PF01266"/>
    </source>
</evidence>
<evidence type="ECO:0000256" key="7">
    <source>
        <dbReference type="ARBA" id="ARBA00039751"/>
    </source>
</evidence>
<dbReference type="PANTHER" id="PTHR11530">
    <property type="entry name" value="D-AMINO ACID OXIDASE"/>
    <property type="match status" value="1"/>
</dbReference>
<feature type="binding site" evidence="9">
    <location>
        <position position="274"/>
    </location>
    <ligand>
        <name>D-dopa</name>
        <dbReference type="ChEBI" id="CHEBI:149689"/>
    </ligand>
</feature>
<dbReference type="GO" id="GO:0005737">
    <property type="term" value="C:cytoplasm"/>
    <property type="evidence" value="ECO:0007669"/>
    <property type="project" value="TreeGrafter"/>
</dbReference>
<evidence type="ECO:0000256" key="4">
    <source>
        <dbReference type="ARBA" id="ARBA00022827"/>
    </source>
</evidence>
<dbReference type="PIRSF" id="PIRSF000189">
    <property type="entry name" value="D-aa_oxidase"/>
    <property type="match status" value="1"/>
</dbReference>
<keyword evidence="5 11" id="KW-0560">Oxidoreductase</keyword>
<sequence length="322" mass="35202">MSTPEIIVIGGGVSGLSCATELARAGRRVQVWTATAPQQTTSSVAAAFWYPYRVDPIERVGPWAAVGYERFASIANNLTLGPKVGVYMREAIELFTEPVPDPPWSRYVDMFRHATPEELPPGYRHGIVFEAPVIEMPVYLPWMVSELDRYGVEIVIRRVDSLAPALDLAPIVVNTTGLGARELVGDARVYPVRGQTVRLRRGALDRVLIDEHGPHGITYVIPRGSDVVLGGVAQDHVESLAEDPEQTVAIVQRCARVEPRLVGAEQLGVSVGLRPCRDEVRLDHEVHDGKLIVHNYGHGGSGVTLSWGCAEDVRQRVADHCG</sequence>
<feature type="binding site" evidence="9">
    <location>
        <position position="159"/>
    </location>
    <ligand>
        <name>FAD</name>
        <dbReference type="ChEBI" id="CHEBI:57692"/>
    </ligand>
</feature>
<keyword evidence="4 9" id="KW-0274">FAD</keyword>
<dbReference type="InterPro" id="IPR023209">
    <property type="entry name" value="DAO"/>
</dbReference>
<dbReference type="OrthoDB" id="246701at2"/>
<comment type="similarity">
    <text evidence="2">Belongs to the DAMOX/DASOX family.</text>
</comment>
<dbReference type="GO" id="GO:0019478">
    <property type="term" value="P:D-amino acid catabolic process"/>
    <property type="evidence" value="ECO:0007669"/>
    <property type="project" value="TreeGrafter"/>
</dbReference>
<evidence type="ECO:0000256" key="2">
    <source>
        <dbReference type="ARBA" id="ARBA00006730"/>
    </source>
</evidence>
<accession>A0A2S9XLJ2</accession>
<name>A0A2S9XLJ2_9BACT</name>
<comment type="cofactor">
    <cofactor evidence="1 9">
        <name>FAD</name>
        <dbReference type="ChEBI" id="CHEBI:57692"/>
    </cofactor>
</comment>
<feature type="binding site" evidence="9">
    <location>
        <begin position="41"/>
        <end position="42"/>
    </location>
    <ligand>
        <name>FAD</name>
        <dbReference type="ChEBI" id="CHEBI:57692"/>
    </ligand>
</feature>
<dbReference type="Gene3D" id="3.30.9.10">
    <property type="entry name" value="D-Amino Acid Oxidase, subunit A, domain 2"/>
    <property type="match status" value="1"/>
</dbReference>
<protein>
    <recommendedName>
        <fullName evidence="7">D-amino-acid oxidase</fullName>
        <ecNumber evidence="6">1.4.3.3</ecNumber>
    </recommendedName>
</protein>
<evidence type="ECO:0000256" key="3">
    <source>
        <dbReference type="ARBA" id="ARBA00022630"/>
    </source>
</evidence>
<keyword evidence="3" id="KW-0285">Flavoprotein</keyword>
<comment type="caution">
    <text evidence="11">The sequence shown here is derived from an EMBL/GenBank/DDBJ whole genome shotgun (WGS) entry which is preliminary data.</text>
</comment>
<dbReference type="EC" id="1.4.3.3" evidence="6"/>
<evidence type="ECO:0000313" key="12">
    <source>
        <dbReference type="Proteomes" id="UP000238823"/>
    </source>
</evidence>
<feature type="binding site" evidence="9">
    <location>
        <position position="176"/>
    </location>
    <ligand>
        <name>FAD</name>
        <dbReference type="ChEBI" id="CHEBI:57692"/>
    </ligand>
</feature>